<gene>
    <name evidence="3" type="ORF">NX720_05640</name>
</gene>
<keyword evidence="4" id="KW-1185">Reference proteome</keyword>
<dbReference type="PROSITE" id="PS50802">
    <property type="entry name" value="OTU"/>
    <property type="match status" value="1"/>
</dbReference>
<dbReference type="RefSeq" id="WP_262599968.1">
    <property type="nucleotide sequence ID" value="NZ_CP103300.1"/>
</dbReference>
<feature type="compositionally biased region" description="Basic and acidic residues" evidence="1">
    <location>
        <begin position="632"/>
        <end position="646"/>
    </location>
</feature>
<sequence length="2392" mass="268351">MLLCFQSKAYVHLPNAEKSSIWAVDLFINDVGQYSLINRKVEGVDAYTAIDFTPSPINWTIKLCSPDYIPRRTLEQMTELGVAVEGTSPAGDGTSRYWVKFKPGYGKKGHIVVEKTVLSECSFVEVEQERYLFAKASKFTAPLREAAIPDSPLKIKLRVAEKLSAPEKSSIPDQKQKVFEGGGAGSDSDWNDNDKPGKPYPYQLPIDDKEQQVILMLSHMAMNFSWEEVRSWYNTWQQFFYSHFFPQQAMSYLRETIADSFYHLYTIISGNSDLSTESAQISATKGDAKKAKGEEKKPAYPIEFITARNGKIIPYVVIYTTGKSGERIKNLIPAYLAVSNSEDEPLQTLSMEFFNPVRSQFKSETGGKHDSDMAFMVAFLHILQGKRVMWVTGMTGLDAIPFTPEHFDAYRQHLNDARFMSLAPSARAQYSEHLNRLLANRFNPEIAADGHCFFRAIGRIVFGHNPSDQEIRQVRKDLREALAKLLNPSDTSDSPRTPLDRAHISNLLDYYQDDISWGGIELLRLASEVYKQPIFAIIPTHAGGFELTRANPDGSATLLDSDQVRDTGAFLYHDQHHGLDHWGVSLMTTPEQEVVDGATSDNPKNHAQGASQGSASAGQQGPSQPSSSRQGNEPHDDELQRDKNGDGNKNPGNGSSLVKGKQIQSKLKNLELIETVDSELAESISGLVDKISPETVHFLQSYVDQLHGILNFCKVDQNITDPEETACDFQWLISANIDNIKVVHSIIDTLKPSGTGIDTILKLLKIQNNFLGQIPFRMTRALILYAGKSHGENSEVSSNRQLTVDLVNYLYQKDDDTPTELNRHVDPLNVSFSRALESIAGSNDRLFREEYSVEELKDAGTFLDEMFKTIKANMNVPVKKIRKHFAEEKSSTREVRERIEDIIYNDLFVLLLQDITIAGHIKSFTNEHDNIDKTVKAVRDSIMVLTKSVKTHLRTSFSESRKITDSYSKKIPIDTLEKLIEKEFLKFFIHHDRLGADGITTSISSAYGIGMLSILHSRLLEFLNAEVHKEASVNLKKVANRFIWDSSWLLGNPSHENIFHIKKMAENIFKLIKLVKNSDEAIKLTTLTEKHSKYPKLLRFAKIKAIKERFSIQYREIIKSQSDPLTQANKAFAELKEIVQDEFGATSQNDLKYLQDIFIPGKDIDIDRIEEWQLKFIEGLLLQHATRKTSEASDTNREEKDLDEYLERKLNTPSALGSLFLKLGKLIAKKAGGNHFSESKHETSEDSYSDDSGAENSRPKHSQYTPLTPMSLAHINTDLWNKGGMAVFSGNFIHNSNANHSKSGVLKELVPNMDSARRGVQNLQDWYSVIIQSLNETRFSTGNDDLQSYLYDRLVVLQDLLSQKNSTVEEDKYHIFDIIIDYSKAMGMEIHDGLKVALSEALKKHYSNSKYILNGKTPPSHTEALNYPVNIDAELMKFIQRFTYALLKNITSDQFRFMVAADLNSLEFLSQIIALLNINTTHANTHISLFKAIELTEEQMDTINSYYIRLASEHFQKLGVLHGEKFNSMIEKSKSLKPEVKHTIDQLKHHQHLSKFLKDLGAYWVKSANPDIVRAKSVHDFSERLISDTDTVIKELETKVLSLEQDSETPFDSFNQDDSELSKVVSTQPESTINMANKPLLDQSPTRDKVRLKAINELNEKIQTGKFILDYLKNVKILLDDDSDFFATEAEKQAAKGRWLKAAEWLEKNEKTISLTYFSSSLTAIYYRTFGDGGQASYYSGGGKAPFATVVMGPVAVDFLLALISVGSVVAQVSQAAGWNVDLTRKLETMEKTKNFPLTLPSLPAELKSDIIKYYLLVDVQNDFLFSESTDKNPYLQLSSRLDTLRDLWSLFCCRQSPTSDSVSCPGSLNYLGRAATLPCRLFAQDRVSGGLDKISENYHQKIRNRMASSLVRLLGENTPKSMNNMWGVSIWQQLTAILIHLIDGPIAITEINDMGAMLEAKSKLDFATRAVSKVFDGEPLSKHDIDRINEMYGSLSKERLNLTPDTAYETNELYRFRQWVTYGLANALQLGAVGAMTYDWDFYLLNPMTSVGGLVNGKCDVSTAKKMPGLGGTDAECLFARFANDRKKAPLTRLTSVISMKVGSLIGSTLSLISSNAAQGKISHDEMMLGTLIAGLLKNSLLGPLERMMQLSPEITPNTIGDVVGQLDTFLKEAIESTVQRLAPKAPIALSETGRNMVMEALSEAEGDPTRVHGLLKERLEHLEQNVGFEAMNAFAEMRHALILGALENTQVERDSSFQNFKHKLEGELTQTLPSLSPKRQEVEPGLIADYSKLKQSSQEFLSTTDKGEPLVPAIIKLISALNSIPNPYPTVDHLVNSLLTSSGSGQGQPPTVSPEPAARPDDFWEKTIKKYHLMKENDKLKSSPVVDKVD</sequence>
<accession>A0ABY6GXV1</accession>
<evidence type="ECO:0000313" key="3">
    <source>
        <dbReference type="EMBL" id="UYM17402.1"/>
    </source>
</evidence>
<proteinExistence type="predicted"/>
<feature type="region of interest" description="Disordered" evidence="1">
    <location>
        <begin position="595"/>
        <end position="661"/>
    </location>
</feature>
<dbReference type="EMBL" id="CP103300">
    <property type="protein sequence ID" value="UYM17402.1"/>
    <property type="molecule type" value="Genomic_DNA"/>
</dbReference>
<dbReference type="Proteomes" id="UP001163255">
    <property type="component" value="Chromosome"/>
</dbReference>
<evidence type="ECO:0000256" key="1">
    <source>
        <dbReference type="SAM" id="MobiDB-lite"/>
    </source>
</evidence>
<dbReference type="CDD" id="cd22744">
    <property type="entry name" value="OTU"/>
    <property type="match status" value="1"/>
</dbReference>
<reference evidence="3" key="1">
    <citation type="submission" date="2022-10" db="EMBL/GenBank/DDBJ databases">
        <title>Completed Genome Sequence of two octocoral isolated bacterium, Endozoicomonas euniceicola EF212T and Endozoicomonas gorgoniicola PS125T.</title>
        <authorList>
            <person name="Chiou Y.-J."/>
            <person name="Chen Y.-H."/>
        </authorList>
    </citation>
    <scope>NUCLEOTIDE SEQUENCE</scope>
    <source>
        <strain evidence="3">EF212</strain>
    </source>
</reference>
<evidence type="ECO:0000313" key="4">
    <source>
        <dbReference type="Proteomes" id="UP001163255"/>
    </source>
</evidence>
<dbReference type="InterPro" id="IPR003323">
    <property type="entry name" value="OTU_dom"/>
</dbReference>
<evidence type="ECO:0000259" key="2">
    <source>
        <dbReference type="PROSITE" id="PS50802"/>
    </source>
</evidence>
<feature type="compositionally biased region" description="Low complexity" evidence="1">
    <location>
        <begin position="607"/>
        <end position="628"/>
    </location>
</feature>
<feature type="region of interest" description="Disordered" evidence="1">
    <location>
        <begin position="166"/>
        <end position="203"/>
    </location>
</feature>
<organism evidence="3 4">
    <name type="scientific">Endozoicomonas euniceicola</name>
    <dbReference type="NCBI Taxonomy" id="1234143"/>
    <lineage>
        <taxon>Bacteria</taxon>
        <taxon>Pseudomonadati</taxon>
        <taxon>Pseudomonadota</taxon>
        <taxon>Gammaproteobacteria</taxon>
        <taxon>Oceanospirillales</taxon>
        <taxon>Endozoicomonadaceae</taxon>
        <taxon>Endozoicomonas</taxon>
    </lineage>
</organism>
<feature type="region of interest" description="Disordered" evidence="1">
    <location>
        <begin position="1234"/>
        <end position="1266"/>
    </location>
</feature>
<feature type="region of interest" description="Disordered" evidence="1">
    <location>
        <begin position="2341"/>
        <end position="2363"/>
    </location>
</feature>
<dbReference type="Gene3D" id="3.90.70.80">
    <property type="match status" value="1"/>
</dbReference>
<feature type="domain" description="OTU" evidence="2">
    <location>
        <begin position="441"/>
        <end position="561"/>
    </location>
</feature>
<feature type="compositionally biased region" description="Low complexity" evidence="1">
    <location>
        <begin position="2341"/>
        <end position="2352"/>
    </location>
</feature>
<protein>
    <recommendedName>
        <fullName evidence="2">OTU domain-containing protein</fullName>
    </recommendedName>
</protein>
<name>A0ABY6GXV1_9GAMM</name>